<name>A0A1X3DDR3_9NEIS</name>
<dbReference type="RefSeq" id="WP_085360423.1">
    <property type="nucleotide sequence ID" value="NZ_MTAB01000030.1"/>
</dbReference>
<protein>
    <submittedName>
        <fullName evidence="1">Recombinase RecA</fullName>
    </submittedName>
</protein>
<comment type="caution">
    <text evidence="1">The sequence shown here is derived from an EMBL/GenBank/DDBJ whole genome shotgun (WGS) entry which is preliminary data.</text>
</comment>
<evidence type="ECO:0000313" key="2">
    <source>
        <dbReference type="Proteomes" id="UP000193303"/>
    </source>
</evidence>
<gene>
    <name evidence="1" type="ORF">BV912_10605</name>
</gene>
<organism evidence="1 2">
    <name type="scientific">Neisseria dumasiana</name>
    <dbReference type="NCBI Taxonomy" id="1931275"/>
    <lineage>
        <taxon>Bacteria</taxon>
        <taxon>Pseudomonadati</taxon>
        <taxon>Pseudomonadota</taxon>
        <taxon>Betaproteobacteria</taxon>
        <taxon>Neisseriales</taxon>
        <taxon>Neisseriaceae</taxon>
        <taxon>Neisseria</taxon>
    </lineage>
</organism>
<dbReference type="STRING" id="1931275.BV914_08735"/>
<accession>A0A1X3DDR3</accession>
<dbReference type="AlphaFoldDB" id="A0A1X3DDR3"/>
<reference evidence="2" key="1">
    <citation type="submission" date="2017-01" db="EMBL/GenBank/DDBJ databases">
        <authorList>
            <person name="Mah S.A."/>
            <person name="Swanson W.J."/>
            <person name="Moy G.W."/>
            <person name="Vacquier V.D."/>
        </authorList>
    </citation>
    <scope>NUCLEOTIDE SEQUENCE [LARGE SCALE GENOMIC DNA]</scope>
    <source>
        <strain evidence="2">124861</strain>
    </source>
</reference>
<dbReference type="Proteomes" id="UP000193303">
    <property type="component" value="Unassembled WGS sequence"/>
</dbReference>
<proteinExistence type="predicted"/>
<evidence type="ECO:0000313" key="1">
    <source>
        <dbReference type="EMBL" id="OSI17915.1"/>
    </source>
</evidence>
<dbReference type="EMBL" id="MTAB01000030">
    <property type="protein sequence ID" value="OSI17915.1"/>
    <property type="molecule type" value="Genomic_DNA"/>
</dbReference>
<dbReference type="OrthoDB" id="4467269at2"/>
<sequence length="78" mass="8241">MPFTEAETQSLLAQKGVGKTVLQRLQQMGLDDTAKLAAADVDDILQQGAALTGSTCWKNSPQAKAAIIAAIEWAKAQN</sequence>